<dbReference type="CDD" id="cd00082">
    <property type="entry name" value="HisKA"/>
    <property type="match status" value="1"/>
</dbReference>
<evidence type="ECO:0000256" key="6">
    <source>
        <dbReference type="ARBA" id="ARBA00023012"/>
    </source>
</evidence>
<evidence type="ECO:0000256" key="1">
    <source>
        <dbReference type="ARBA" id="ARBA00000085"/>
    </source>
</evidence>
<dbReference type="SUPFAM" id="SSF47384">
    <property type="entry name" value="Homodimeric domain of signal transducing histidine kinase"/>
    <property type="match status" value="1"/>
</dbReference>
<dbReference type="GO" id="GO:0016301">
    <property type="term" value="F:kinase activity"/>
    <property type="evidence" value="ECO:0007669"/>
    <property type="project" value="UniProtKB-KW"/>
</dbReference>
<keyword evidence="6" id="KW-0902">Two-component regulatory system</keyword>
<dbReference type="EC" id="2.7.13.3" evidence="3"/>
<keyword evidence="10" id="KW-1185">Reference proteome</keyword>
<evidence type="ECO:0000256" key="2">
    <source>
        <dbReference type="ARBA" id="ARBA00004236"/>
    </source>
</evidence>
<dbReference type="Gene3D" id="1.10.287.130">
    <property type="match status" value="1"/>
</dbReference>
<dbReference type="InterPro" id="IPR036890">
    <property type="entry name" value="HATPase_C_sf"/>
</dbReference>
<evidence type="ECO:0000256" key="5">
    <source>
        <dbReference type="ARBA" id="ARBA00022777"/>
    </source>
</evidence>
<feature type="region of interest" description="Disordered" evidence="7">
    <location>
        <begin position="25"/>
        <end position="113"/>
    </location>
</feature>
<dbReference type="InterPro" id="IPR003661">
    <property type="entry name" value="HisK_dim/P_dom"/>
</dbReference>
<dbReference type="PRINTS" id="PR00344">
    <property type="entry name" value="BCTRLSENSOR"/>
</dbReference>
<comment type="caution">
    <text evidence="9">The sequence shown here is derived from an EMBL/GenBank/DDBJ whole genome shotgun (WGS) entry which is preliminary data.</text>
</comment>
<accession>A0ABS2VZK6</accession>
<dbReference type="InterPro" id="IPR005467">
    <property type="entry name" value="His_kinase_dom"/>
</dbReference>
<dbReference type="Pfam" id="PF02518">
    <property type="entry name" value="HATPase_c"/>
    <property type="match status" value="1"/>
</dbReference>
<comment type="catalytic activity">
    <reaction evidence="1">
        <text>ATP + protein L-histidine = ADP + protein N-phospho-L-histidine.</text>
        <dbReference type="EC" id="2.7.13.3"/>
    </reaction>
</comment>
<comment type="subcellular location">
    <subcellularLocation>
        <location evidence="2">Cell membrane</location>
    </subcellularLocation>
</comment>
<sequence>MKPREPLAAATSVRRTHAAQSTVLLSGRLPHHGGPQTAGQAGVVARPGGRRVPSPASAHAGTPATLHWAASDDVVPGTPVGDSSRRYDDGTPRPPVARDRHGTVARTAHTASPRSASPMALELTLVLVPLLASLWLAARVRRERNSRRRSEQRLLEFLATVGHELRTPLTAISGYVSLARMGGLADTDKFDLAMSRMTDETRRMSALLDELVLLARLDLGQPLHREPVNLARLCRDAVTDAQASSASHPIQLTILPGQYTVLGDRDRLYQVVANLLANVRHHTPEGTRTVLGLGNEDGHRVIEVIDNGPGVPPQLRDSAFDRFVHGGKPTAPAPKEEGGGGNGLGLSVAAAIIGAHGGTLTLEPSVRGAWFRVRLPA</sequence>
<protein>
    <recommendedName>
        <fullName evidence="3">histidine kinase</fullName>
        <ecNumber evidence="3">2.7.13.3</ecNumber>
    </recommendedName>
</protein>
<dbReference type="Gene3D" id="3.30.565.10">
    <property type="entry name" value="Histidine kinase-like ATPase, C-terminal domain"/>
    <property type="match status" value="1"/>
</dbReference>
<keyword evidence="4" id="KW-0597">Phosphoprotein</keyword>
<dbReference type="PANTHER" id="PTHR43547">
    <property type="entry name" value="TWO-COMPONENT HISTIDINE KINASE"/>
    <property type="match status" value="1"/>
</dbReference>
<evidence type="ECO:0000256" key="7">
    <source>
        <dbReference type="SAM" id="MobiDB-lite"/>
    </source>
</evidence>
<dbReference type="Proteomes" id="UP000788262">
    <property type="component" value="Unassembled WGS sequence"/>
</dbReference>
<keyword evidence="5 9" id="KW-0808">Transferase</keyword>
<dbReference type="SMART" id="SM00387">
    <property type="entry name" value="HATPase_c"/>
    <property type="match status" value="1"/>
</dbReference>
<gene>
    <name evidence="9" type="ORF">JS756_31705</name>
</gene>
<dbReference type="InterPro" id="IPR004358">
    <property type="entry name" value="Sig_transdc_His_kin-like_C"/>
</dbReference>
<dbReference type="InterPro" id="IPR003594">
    <property type="entry name" value="HATPase_dom"/>
</dbReference>
<dbReference type="SUPFAM" id="SSF55874">
    <property type="entry name" value="ATPase domain of HSP90 chaperone/DNA topoisomerase II/histidine kinase"/>
    <property type="match status" value="1"/>
</dbReference>
<evidence type="ECO:0000313" key="9">
    <source>
        <dbReference type="EMBL" id="MBN0048581.1"/>
    </source>
</evidence>
<evidence type="ECO:0000313" key="10">
    <source>
        <dbReference type="Proteomes" id="UP000788262"/>
    </source>
</evidence>
<dbReference type="PROSITE" id="PS50109">
    <property type="entry name" value="HIS_KIN"/>
    <property type="match status" value="1"/>
</dbReference>
<name>A0ABS2VZK6_STRAS</name>
<dbReference type="PANTHER" id="PTHR43547:SF2">
    <property type="entry name" value="HYBRID SIGNAL TRANSDUCTION HISTIDINE KINASE C"/>
    <property type="match status" value="1"/>
</dbReference>
<evidence type="ECO:0000256" key="3">
    <source>
        <dbReference type="ARBA" id="ARBA00012438"/>
    </source>
</evidence>
<organism evidence="9 10">
    <name type="scientific">Streptomyces actuosus</name>
    <dbReference type="NCBI Taxonomy" id="1885"/>
    <lineage>
        <taxon>Bacteria</taxon>
        <taxon>Bacillati</taxon>
        <taxon>Actinomycetota</taxon>
        <taxon>Actinomycetes</taxon>
        <taxon>Kitasatosporales</taxon>
        <taxon>Streptomycetaceae</taxon>
        <taxon>Streptomyces</taxon>
    </lineage>
</organism>
<dbReference type="RefSeq" id="WP_205386714.1">
    <property type="nucleotide sequence ID" value="NZ_JAFFZS010000042.1"/>
</dbReference>
<feature type="domain" description="Histidine kinase" evidence="8">
    <location>
        <begin position="160"/>
        <end position="377"/>
    </location>
</feature>
<keyword evidence="5 9" id="KW-0418">Kinase</keyword>
<dbReference type="Pfam" id="PF00512">
    <property type="entry name" value="HisKA"/>
    <property type="match status" value="1"/>
</dbReference>
<dbReference type="InterPro" id="IPR036097">
    <property type="entry name" value="HisK_dim/P_sf"/>
</dbReference>
<dbReference type="CDD" id="cd00075">
    <property type="entry name" value="HATPase"/>
    <property type="match status" value="1"/>
</dbReference>
<evidence type="ECO:0000256" key="4">
    <source>
        <dbReference type="ARBA" id="ARBA00022553"/>
    </source>
</evidence>
<reference evidence="9 10" key="1">
    <citation type="submission" date="2021-02" db="EMBL/GenBank/DDBJ databases">
        <title>Whole genome sequencing of Streptomyces actuosus VRA1.</title>
        <authorList>
            <person name="Sen G."/>
            <person name="Sen A."/>
        </authorList>
    </citation>
    <scope>NUCLEOTIDE SEQUENCE [LARGE SCALE GENOMIC DNA]</scope>
    <source>
        <strain evidence="9 10">VRA1</strain>
    </source>
</reference>
<evidence type="ECO:0000259" key="8">
    <source>
        <dbReference type="PROSITE" id="PS50109"/>
    </source>
</evidence>
<dbReference type="SMART" id="SM00388">
    <property type="entry name" value="HisKA"/>
    <property type="match status" value="1"/>
</dbReference>
<feature type="compositionally biased region" description="Basic and acidic residues" evidence="7">
    <location>
        <begin position="83"/>
        <end position="102"/>
    </location>
</feature>
<dbReference type="EMBL" id="JAFFZS010000042">
    <property type="protein sequence ID" value="MBN0048581.1"/>
    <property type="molecule type" value="Genomic_DNA"/>
</dbReference>
<proteinExistence type="predicted"/>